<accession>A0A023AY17</accession>
<name>A0A023AY17_GRENI</name>
<dbReference type="RefSeq" id="XP_011133553.1">
    <property type="nucleotide sequence ID" value="XM_011135251.1"/>
</dbReference>
<feature type="region of interest" description="Disordered" evidence="1">
    <location>
        <begin position="488"/>
        <end position="533"/>
    </location>
</feature>
<protein>
    <submittedName>
        <fullName evidence="2">Uncharacterized protein</fullName>
    </submittedName>
</protein>
<feature type="compositionally biased region" description="Polar residues" evidence="1">
    <location>
        <begin position="523"/>
        <end position="533"/>
    </location>
</feature>
<evidence type="ECO:0000313" key="3">
    <source>
        <dbReference type="Proteomes" id="UP000019763"/>
    </source>
</evidence>
<dbReference type="VEuPathDB" id="CryptoDB:GNI_183540"/>
<feature type="compositionally biased region" description="Polar residues" evidence="1">
    <location>
        <begin position="498"/>
        <end position="507"/>
    </location>
</feature>
<dbReference type="Proteomes" id="UP000019763">
    <property type="component" value="Unassembled WGS sequence"/>
</dbReference>
<proteinExistence type="predicted"/>
<comment type="caution">
    <text evidence="2">The sequence shown here is derived from an EMBL/GenBank/DDBJ whole genome shotgun (WGS) entry which is preliminary data.</text>
</comment>
<organism evidence="2 3">
    <name type="scientific">Gregarina niphandrodes</name>
    <name type="common">Septate eugregarine</name>
    <dbReference type="NCBI Taxonomy" id="110365"/>
    <lineage>
        <taxon>Eukaryota</taxon>
        <taxon>Sar</taxon>
        <taxon>Alveolata</taxon>
        <taxon>Apicomplexa</taxon>
        <taxon>Conoidasida</taxon>
        <taxon>Gregarinasina</taxon>
        <taxon>Eugregarinorida</taxon>
        <taxon>Gregarinidae</taxon>
        <taxon>Gregarina</taxon>
    </lineage>
</organism>
<dbReference type="EMBL" id="AFNH02001390">
    <property type="protein sequence ID" value="EZG43185.1"/>
    <property type="molecule type" value="Genomic_DNA"/>
</dbReference>
<evidence type="ECO:0000256" key="1">
    <source>
        <dbReference type="SAM" id="MobiDB-lite"/>
    </source>
</evidence>
<dbReference type="GeneID" id="22916125"/>
<keyword evidence="3" id="KW-1185">Reference proteome</keyword>
<reference evidence="2" key="1">
    <citation type="submission" date="2013-12" db="EMBL/GenBank/DDBJ databases">
        <authorList>
            <person name="Omoto C.K."/>
            <person name="Sibley D."/>
            <person name="Venepally P."/>
            <person name="Hadjithomas M."/>
            <person name="Karamycheva S."/>
            <person name="Brunk B."/>
            <person name="Roos D."/>
            <person name="Caler E."/>
            <person name="Lorenzi H."/>
        </authorList>
    </citation>
    <scope>NUCLEOTIDE SEQUENCE</scope>
</reference>
<evidence type="ECO:0000313" key="2">
    <source>
        <dbReference type="EMBL" id="EZG43185.1"/>
    </source>
</evidence>
<gene>
    <name evidence="2" type="ORF">GNI_183540</name>
</gene>
<dbReference type="AlphaFoldDB" id="A0A023AY17"/>
<sequence length="576" mass="63957">MRVPVRCPRAAFSFAAGILAVNISSQPVETGPQATAPLRKELSETESPARTLCSLIPGSLAPKSALLEGEAGGFENTVYWDNTCTGLTALAVIGQVFEGMDDARAQLNELLSEDEWKKLKGITQMDLWDCALVYVELGAIISMFIDCPFGDVTKTAQMMVADWLREAGGVRIRNNWVTGCLLQRAGVSTGRLIDFVIDTLAYKPTERLPSLECLAKSELRYWKYSSRSHTRDSRELLLRREAMLPTMRITAREFAEDIFPLPTITARELRRIGKGPLPAEPTVSFPQIRSVLSPGNSHPLASVCLEDVCSKVRKLLGCREMKLAAIEDQDFEACSLDYVELGAIINKHVRDAFGRTCGRILDMTATALTETIRSRRVRAWVSGCLLQYAEVPISDLIDLCVHELKFSPPVAWRLECLRRHSDWERGHRKQKLLTPEACLHQLLCGLDKKISLPQFKRLMLMSGREQVTYVREHFLSFQVSLKLSGGHKRSAAPPATQAIPNESSAATFGTKRRKPSAADGCSPSLTAGQGGSVTDRTVLDPAMMYCHPDDLSEFVDWVELSQQGPLQLTRPLRPSR</sequence>